<dbReference type="PaxDb" id="67767-A0A0J7KUA3"/>
<dbReference type="EMBL" id="LBMM01003166">
    <property type="protein sequence ID" value="KMQ93871.1"/>
    <property type="molecule type" value="Genomic_DNA"/>
</dbReference>
<sequence>MDVPKISVDIQDADTNKIYTIQVTAEEAKRLQTEGVSSVVGRVNEVASGNSVSRLKYDEISYKTTPHLFNFDVSFTSDSHSNMEFTNAEIRAVLKFFFVQGKTARESHRQINGVVGDGTVSIRTAEEWFRRFRAGRNDTRDPVPSGRPITTDVDKIIEKIYEDRHVTIRSIAGELQLSTETVHRHLKAGGYTKKLDVWVPHELSKKNLIDRISISELLLKRNDKEPFLKRMVTGDEKWVAYDNVVRKRSWARAGEAAQTVAKPGLTTRKVLLCIWWDWKGIIHYELLPSGQTLNSERYIGQLDRLKEAIDQKRPELANRKGVVFHQDNARPHTSLATRQKLRELGWDVLMHPPYSPDIAPSDYHLFLALQNSIGDIKFNTREDCENHLSQFFANKDKEFYESGIMKLPSKWQQIIEQNGAYLT</sequence>
<dbReference type="AlphaFoldDB" id="A0A0J7KUA3"/>
<dbReference type="GO" id="GO:0003697">
    <property type="term" value="F:single-stranded DNA binding"/>
    <property type="evidence" value="ECO:0007669"/>
    <property type="project" value="TreeGrafter"/>
</dbReference>
<dbReference type="GO" id="GO:0042800">
    <property type="term" value="F:histone H3K4 methyltransferase activity"/>
    <property type="evidence" value="ECO:0007669"/>
    <property type="project" value="TreeGrafter"/>
</dbReference>
<dbReference type="GO" id="GO:0000014">
    <property type="term" value="F:single-stranded DNA endodeoxyribonuclease activity"/>
    <property type="evidence" value="ECO:0007669"/>
    <property type="project" value="TreeGrafter"/>
</dbReference>
<evidence type="ECO:0000259" key="1">
    <source>
        <dbReference type="Pfam" id="PF17906"/>
    </source>
</evidence>
<dbReference type="STRING" id="67767.A0A0J7KUA3"/>
<evidence type="ECO:0000313" key="3">
    <source>
        <dbReference type="Proteomes" id="UP000036403"/>
    </source>
</evidence>
<dbReference type="GO" id="GO:0044774">
    <property type="term" value="P:mitotic DNA integrity checkpoint signaling"/>
    <property type="evidence" value="ECO:0007669"/>
    <property type="project" value="TreeGrafter"/>
</dbReference>
<dbReference type="Pfam" id="PF01359">
    <property type="entry name" value="Transposase_1"/>
    <property type="match status" value="1"/>
</dbReference>
<dbReference type="GO" id="GO:0044547">
    <property type="term" value="F:DNA topoisomerase binding"/>
    <property type="evidence" value="ECO:0007669"/>
    <property type="project" value="TreeGrafter"/>
</dbReference>
<dbReference type="GO" id="GO:0015074">
    <property type="term" value="P:DNA integration"/>
    <property type="evidence" value="ECO:0007669"/>
    <property type="project" value="TreeGrafter"/>
</dbReference>
<dbReference type="GO" id="GO:0000793">
    <property type="term" value="C:condensed chromosome"/>
    <property type="evidence" value="ECO:0007669"/>
    <property type="project" value="TreeGrafter"/>
</dbReference>
<dbReference type="PANTHER" id="PTHR46060:SF2">
    <property type="entry name" value="HISTONE-LYSINE N-METHYLTRANSFERASE SETMAR"/>
    <property type="match status" value="1"/>
</dbReference>
<dbReference type="GO" id="GO:0006303">
    <property type="term" value="P:double-strand break repair via nonhomologous end joining"/>
    <property type="evidence" value="ECO:0007669"/>
    <property type="project" value="TreeGrafter"/>
</dbReference>
<keyword evidence="3" id="KW-1185">Reference proteome</keyword>
<dbReference type="Pfam" id="PF17906">
    <property type="entry name" value="HTH_48"/>
    <property type="match status" value="1"/>
</dbReference>
<protein>
    <submittedName>
        <fullName evidence="2">Transposase</fullName>
    </submittedName>
</protein>
<gene>
    <name evidence="2" type="ORF">RF55_5999</name>
</gene>
<accession>A0A0J7KUA3</accession>
<feature type="domain" description="Mos1 transposase HTH" evidence="1">
    <location>
        <begin position="90"/>
        <end position="135"/>
    </location>
</feature>
<dbReference type="InterPro" id="IPR041426">
    <property type="entry name" value="Mos1_HTH"/>
</dbReference>
<dbReference type="PANTHER" id="PTHR46060">
    <property type="entry name" value="MARINER MOS1 TRANSPOSASE-LIKE PROTEIN"/>
    <property type="match status" value="1"/>
</dbReference>
<proteinExistence type="predicted"/>
<dbReference type="InterPro" id="IPR001888">
    <property type="entry name" value="Transposase_1"/>
</dbReference>
<reference evidence="2 3" key="1">
    <citation type="submission" date="2015-04" db="EMBL/GenBank/DDBJ databases">
        <title>Lasius niger genome sequencing.</title>
        <authorList>
            <person name="Konorov E.A."/>
            <person name="Nikitin M.A."/>
            <person name="Kirill M.V."/>
            <person name="Chang P."/>
        </authorList>
    </citation>
    <scope>NUCLEOTIDE SEQUENCE [LARGE SCALE GENOMIC DNA]</scope>
    <source>
        <tissue evidence="2">Whole</tissue>
    </source>
</reference>
<evidence type="ECO:0000313" key="2">
    <source>
        <dbReference type="EMBL" id="KMQ93871.1"/>
    </source>
</evidence>
<organism evidence="2 3">
    <name type="scientific">Lasius niger</name>
    <name type="common">Black garden ant</name>
    <dbReference type="NCBI Taxonomy" id="67767"/>
    <lineage>
        <taxon>Eukaryota</taxon>
        <taxon>Metazoa</taxon>
        <taxon>Ecdysozoa</taxon>
        <taxon>Arthropoda</taxon>
        <taxon>Hexapoda</taxon>
        <taxon>Insecta</taxon>
        <taxon>Pterygota</taxon>
        <taxon>Neoptera</taxon>
        <taxon>Endopterygota</taxon>
        <taxon>Hymenoptera</taxon>
        <taxon>Apocrita</taxon>
        <taxon>Aculeata</taxon>
        <taxon>Formicoidea</taxon>
        <taxon>Formicidae</taxon>
        <taxon>Formicinae</taxon>
        <taxon>Lasius</taxon>
        <taxon>Lasius</taxon>
    </lineage>
</organism>
<dbReference type="GO" id="GO:0000729">
    <property type="term" value="P:DNA double-strand break processing"/>
    <property type="evidence" value="ECO:0007669"/>
    <property type="project" value="TreeGrafter"/>
</dbReference>
<dbReference type="InterPro" id="IPR036397">
    <property type="entry name" value="RNaseH_sf"/>
</dbReference>
<dbReference type="GO" id="GO:0046975">
    <property type="term" value="F:histone H3K36 methyltransferase activity"/>
    <property type="evidence" value="ECO:0007669"/>
    <property type="project" value="TreeGrafter"/>
</dbReference>
<dbReference type="Gene3D" id="1.10.10.1450">
    <property type="match status" value="1"/>
</dbReference>
<dbReference type="GO" id="GO:0005634">
    <property type="term" value="C:nucleus"/>
    <property type="evidence" value="ECO:0007669"/>
    <property type="project" value="TreeGrafter"/>
</dbReference>
<dbReference type="Proteomes" id="UP000036403">
    <property type="component" value="Unassembled WGS sequence"/>
</dbReference>
<dbReference type="OrthoDB" id="7534861at2759"/>
<comment type="caution">
    <text evidence="2">The sequence shown here is derived from an EMBL/GenBank/DDBJ whole genome shotgun (WGS) entry which is preliminary data.</text>
</comment>
<dbReference type="Gene3D" id="3.30.420.10">
    <property type="entry name" value="Ribonuclease H-like superfamily/Ribonuclease H"/>
    <property type="match status" value="1"/>
</dbReference>
<name>A0A0J7KUA3_LASNI</name>
<dbReference type="InterPro" id="IPR052709">
    <property type="entry name" value="Transposase-MT_Hybrid"/>
</dbReference>
<dbReference type="GO" id="GO:0003690">
    <property type="term" value="F:double-stranded DNA binding"/>
    <property type="evidence" value="ECO:0007669"/>
    <property type="project" value="TreeGrafter"/>
</dbReference>
<dbReference type="GO" id="GO:0031297">
    <property type="term" value="P:replication fork processing"/>
    <property type="evidence" value="ECO:0007669"/>
    <property type="project" value="TreeGrafter"/>
</dbReference>
<dbReference type="GO" id="GO:0035861">
    <property type="term" value="C:site of double-strand break"/>
    <property type="evidence" value="ECO:0007669"/>
    <property type="project" value="TreeGrafter"/>
</dbReference>